<keyword evidence="1" id="KW-0472">Membrane</keyword>
<dbReference type="Pfam" id="PF11902">
    <property type="entry name" value="DUF3422"/>
    <property type="match status" value="1"/>
</dbReference>
<organism evidence="2 3">
    <name type="scientific">Sinisalibacter aestuarii</name>
    <dbReference type="NCBI Taxonomy" id="2949426"/>
    <lineage>
        <taxon>Bacteria</taxon>
        <taxon>Pseudomonadati</taxon>
        <taxon>Pseudomonadota</taxon>
        <taxon>Alphaproteobacteria</taxon>
        <taxon>Rhodobacterales</taxon>
        <taxon>Roseobacteraceae</taxon>
        <taxon>Sinisalibacter</taxon>
    </lineage>
</organism>
<keyword evidence="1" id="KW-1133">Transmembrane helix</keyword>
<feature type="transmembrane region" description="Helical" evidence="1">
    <location>
        <begin position="400"/>
        <end position="418"/>
    </location>
</feature>
<comment type="caution">
    <text evidence="2">The sequence shown here is derived from an EMBL/GenBank/DDBJ whole genome shotgun (WGS) entry which is preliminary data.</text>
</comment>
<name>A0ABQ5LUB1_9RHOB</name>
<evidence type="ECO:0000313" key="2">
    <source>
        <dbReference type="EMBL" id="GKY88565.1"/>
    </source>
</evidence>
<evidence type="ECO:0000313" key="3">
    <source>
        <dbReference type="Proteomes" id="UP001144205"/>
    </source>
</evidence>
<dbReference type="InterPro" id="IPR021830">
    <property type="entry name" value="DUF3422"/>
</dbReference>
<evidence type="ECO:0008006" key="4">
    <source>
        <dbReference type="Google" id="ProtNLM"/>
    </source>
</evidence>
<protein>
    <recommendedName>
        <fullName evidence="4">DUF3422 domain-containing protein</fullName>
    </recommendedName>
</protein>
<dbReference type="EMBL" id="BROH01000007">
    <property type="protein sequence ID" value="GKY88565.1"/>
    <property type="molecule type" value="Genomic_DNA"/>
</dbReference>
<gene>
    <name evidence="2" type="ORF">STA1M1_24340</name>
</gene>
<sequence>MATIQDHELRYALANELHARPFPALNPPCFAAYIAIKRPTDAAGRDRAEDVAHLHALLDRFGAPHPKAGDNHFFGEIGKHTLKWEQHTEFVTYTIFGDGNAEKPFDPKVFDVFPADWLAQAPGVRLTSALVRVEIMPGEDEMRRKIDDWFVAESVAASSVLDGAAIIAGDFRIDPGGHMRFGVFTGPEITERRVGRIVQRLTEIETYKAMSMLGLARARSVQGRLGDLEDELSQMVRQLGKAGTSHEAELGELLQISAELESLHAQTSFRFGATSAYEAIVTDRIRVLREERWDGRQTLNEFMMRRFDPAMRTVKSVERQLGDMAERAERAGDLLRTRVDVERSAQNQKLLESMDRRADLQLRLQETVEGLSVVAISYYAVSLLAYLVEPLAYRLGVDKTWAKAGLVLPVVLVVWLIGRSVKKRLIHK</sequence>
<keyword evidence="3" id="KW-1185">Reference proteome</keyword>
<dbReference type="RefSeq" id="WP_281842605.1">
    <property type="nucleotide sequence ID" value="NZ_BROH01000007.1"/>
</dbReference>
<accession>A0ABQ5LUB1</accession>
<evidence type="ECO:0000256" key="1">
    <source>
        <dbReference type="SAM" id="Phobius"/>
    </source>
</evidence>
<dbReference type="Proteomes" id="UP001144205">
    <property type="component" value="Unassembled WGS sequence"/>
</dbReference>
<keyword evidence="1" id="KW-0812">Transmembrane</keyword>
<proteinExistence type="predicted"/>
<reference evidence="2" key="1">
    <citation type="journal article" date="2023" name="Int. J. Syst. Evol. Microbiol.">
        <title>Sinisalibacter aestuarii sp. nov., isolated from estuarine sediment of the Arakawa River.</title>
        <authorList>
            <person name="Arafat S.T."/>
            <person name="Hirano S."/>
            <person name="Sato A."/>
            <person name="Takeuchi K."/>
            <person name="Yasuda T."/>
            <person name="Terahara T."/>
            <person name="Hamada M."/>
            <person name="Kobayashi T."/>
        </authorList>
    </citation>
    <scope>NUCLEOTIDE SEQUENCE</scope>
    <source>
        <strain evidence="2">B-399</strain>
    </source>
</reference>